<name>A0A0A8Y806_ARUDO</name>
<proteinExistence type="predicted"/>
<accession>A0A0A8Y806</accession>
<dbReference type="AlphaFoldDB" id="A0A0A8Y806"/>
<organism evidence="1">
    <name type="scientific">Arundo donax</name>
    <name type="common">Giant reed</name>
    <name type="synonym">Donax arundinaceus</name>
    <dbReference type="NCBI Taxonomy" id="35708"/>
    <lineage>
        <taxon>Eukaryota</taxon>
        <taxon>Viridiplantae</taxon>
        <taxon>Streptophyta</taxon>
        <taxon>Embryophyta</taxon>
        <taxon>Tracheophyta</taxon>
        <taxon>Spermatophyta</taxon>
        <taxon>Magnoliopsida</taxon>
        <taxon>Liliopsida</taxon>
        <taxon>Poales</taxon>
        <taxon>Poaceae</taxon>
        <taxon>PACMAD clade</taxon>
        <taxon>Arundinoideae</taxon>
        <taxon>Arundineae</taxon>
        <taxon>Arundo</taxon>
    </lineage>
</organism>
<protein>
    <submittedName>
        <fullName evidence="1">Uncharacterized protein</fullName>
    </submittedName>
</protein>
<dbReference type="EMBL" id="GBRH01275594">
    <property type="protein sequence ID" value="JAD22301.1"/>
    <property type="molecule type" value="Transcribed_RNA"/>
</dbReference>
<reference evidence="1" key="2">
    <citation type="journal article" date="2015" name="Data Brief">
        <title>Shoot transcriptome of the giant reed, Arundo donax.</title>
        <authorList>
            <person name="Barrero R.A."/>
            <person name="Guerrero F.D."/>
            <person name="Moolhuijzen P."/>
            <person name="Goolsby J.A."/>
            <person name="Tidwell J."/>
            <person name="Bellgard S.E."/>
            <person name="Bellgard M.I."/>
        </authorList>
    </citation>
    <scope>NUCLEOTIDE SEQUENCE</scope>
    <source>
        <tissue evidence="1">Shoot tissue taken approximately 20 cm above the soil surface</tissue>
    </source>
</reference>
<sequence length="29" mass="3527">MEMDYSIHAVKHINHLPLPIFFFHINSFK</sequence>
<reference evidence="1" key="1">
    <citation type="submission" date="2014-09" db="EMBL/GenBank/DDBJ databases">
        <authorList>
            <person name="Magalhaes I.L.F."/>
            <person name="Oliveira U."/>
            <person name="Santos F.R."/>
            <person name="Vidigal T.H.D.A."/>
            <person name="Brescovit A.D."/>
            <person name="Santos A.J."/>
        </authorList>
    </citation>
    <scope>NUCLEOTIDE SEQUENCE</scope>
    <source>
        <tissue evidence="1">Shoot tissue taken approximately 20 cm above the soil surface</tissue>
    </source>
</reference>
<evidence type="ECO:0000313" key="1">
    <source>
        <dbReference type="EMBL" id="JAD22301.1"/>
    </source>
</evidence>